<dbReference type="GO" id="GO:0046872">
    <property type="term" value="F:metal ion binding"/>
    <property type="evidence" value="ECO:0007669"/>
    <property type="project" value="UniProtKB-KW"/>
</dbReference>
<dbReference type="InterPro" id="IPR018146">
    <property type="entry name" value="Glyoxalase_1_CS"/>
</dbReference>
<dbReference type="Pfam" id="PF00903">
    <property type="entry name" value="Glyoxalase"/>
    <property type="match status" value="1"/>
</dbReference>
<dbReference type="Gene3D" id="3.10.180.10">
    <property type="entry name" value="2,3-Dihydroxybiphenyl 1,2-Dioxygenase, domain 1"/>
    <property type="match status" value="1"/>
</dbReference>
<evidence type="ECO:0000256" key="1">
    <source>
        <dbReference type="ARBA" id="ARBA00022723"/>
    </source>
</evidence>
<accession>A0A4R1EYD8</accession>
<keyword evidence="4" id="KW-1185">Reference proteome</keyword>
<dbReference type="InterPro" id="IPR050383">
    <property type="entry name" value="GlyoxalaseI/FosfomycinResist"/>
</dbReference>
<dbReference type="CDD" id="cd07245">
    <property type="entry name" value="VOC_like"/>
    <property type="match status" value="1"/>
</dbReference>
<dbReference type="GO" id="GO:0004462">
    <property type="term" value="F:lactoylglutathione lyase activity"/>
    <property type="evidence" value="ECO:0007669"/>
    <property type="project" value="InterPro"/>
</dbReference>
<evidence type="ECO:0000259" key="2">
    <source>
        <dbReference type="PROSITE" id="PS51819"/>
    </source>
</evidence>
<dbReference type="InterPro" id="IPR037523">
    <property type="entry name" value="VOC_core"/>
</dbReference>
<gene>
    <name evidence="3" type="ORF">EV695_1406</name>
</gene>
<proteinExistence type="predicted"/>
<evidence type="ECO:0000313" key="4">
    <source>
        <dbReference type="Proteomes" id="UP000294887"/>
    </source>
</evidence>
<dbReference type="OrthoDB" id="9804944at2"/>
<keyword evidence="1" id="KW-0479">Metal-binding</keyword>
<dbReference type="PANTHER" id="PTHR21366:SF22">
    <property type="entry name" value="VOC DOMAIN-CONTAINING PROTEIN"/>
    <property type="match status" value="1"/>
</dbReference>
<dbReference type="AlphaFoldDB" id="A0A4R1EYD8"/>
<comment type="caution">
    <text evidence="3">The sequence shown here is derived from an EMBL/GenBank/DDBJ whole genome shotgun (WGS) entry which is preliminary data.</text>
</comment>
<dbReference type="EMBL" id="SMFQ01000003">
    <property type="protein sequence ID" value="TCJ86906.1"/>
    <property type="molecule type" value="Genomic_DNA"/>
</dbReference>
<evidence type="ECO:0000313" key="3">
    <source>
        <dbReference type="EMBL" id="TCJ86906.1"/>
    </source>
</evidence>
<dbReference type="PROSITE" id="PS00934">
    <property type="entry name" value="GLYOXALASE_I_1"/>
    <property type="match status" value="1"/>
</dbReference>
<feature type="domain" description="VOC" evidence="2">
    <location>
        <begin position="9"/>
        <end position="125"/>
    </location>
</feature>
<dbReference type="InterPro" id="IPR029068">
    <property type="entry name" value="Glyas_Bleomycin-R_OHBP_Dase"/>
</dbReference>
<sequence>MTATDNFLAIDHISFVISNLEKSRRFYETVLGLRVDNSRPDLSFDGFWLTINHLQQIHLLLVKNHDPLERPEHGGRDRHAAFRVRDLSTIQQRLNDHGIVFTMSQSGRKALFVRDPDGNTLEILQ</sequence>
<name>A0A4R1EYD8_9GAMM</name>
<reference evidence="3 4" key="1">
    <citation type="submission" date="2019-03" db="EMBL/GenBank/DDBJ databases">
        <title>Genomic Encyclopedia of Type Strains, Phase IV (KMG-IV): sequencing the most valuable type-strain genomes for metagenomic binning, comparative biology and taxonomic classification.</title>
        <authorList>
            <person name="Goeker M."/>
        </authorList>
    </citation>
    <scope>NUCLEOTIDE SEQUENCE [LARGE SCALE GENOMIC DNA]</scope>
    <source>
        <strain evidence="3 4">DSM 24830</strain>
    </source>
</reference>
<organism evidence="3 4">
    <name type="scientific">Cocleimonas flava</name>
    <dbReference type="NCBI Taxonomy" id="634765"/>
    <lineage>
        <taxon>Bacteria</taxon>
        <taxon>Pseudomonadati</taxon>
        <taxon>Pseudomonadota</taxon>
        <taxon>Gammaproteobacteria</taxon>
        <taxon>Thiotrichales</taxon>
        <taxon>Thiotrichaceae</taxon>
        <taxon>Cocleimonas</taxon>
    </lineage>
</organism>
<dbReference type="SUPFAM" id="SSF54593">
    <property type="entry name" value="Glyoxalase/Bleomycin resistance protein/Dihydroxybiphenyl dioxygenase"/>
    <property type="match status" value="1"/>
</dbReference>
<dbReference type="RefSeq" id="WP_131905235.1">
    <property type="nucleotide sequence ID" value="NZ_BAAAFU010000004.1"/>
</dbReference>
<dbReference type="InterPro" id="IPR004360">
    <property type="entry name" value="Glyas_Fos-R_dOase_dom"/>
</dbReference>
<dbReference type="Proteomes" id="UP000294887">
    <property type="component" value="Unassembled WGS sequence"/>
</dbReference>
<dbReference type="PROSITE" id="PS51819">
    <property type="entry name" value="VOC"/>
    <property type="match status" value="1"/>
</dbReference>
<protein>
    <submittedName>
        <fullName evidence="3">Glyoxylase I family protein</fullName>
    </submittedName>
</protein>
<dbReference type="PANTHER" id="PTHR21366">
    <property type="entry name" value="GLYOXALASE FAMILY PROTEIN"/>
    <property type="match status" value="1"/>
</dbReference>